<evidence type="ECO:0000313" key="2">
    <source>
        <dbReference type="EMBL" id="PVW13953.1"/>
    </source>
</evidence>
<dbReference type="AlphaFoldDB" id="A0A2U0HYK7"/>
<accession>A0A2U0HYK7</accession>
<evidence type="ECO:0000256" key="1">
    <source>
        <dbReference type="SAM" id="Phobius"/>
    </source>
</evidence>
<dbReference type="RefSeq" id="WP_116695086.1">
    <property type="nucleotide sequence ID" value="NZ_QEHR01000007.1"/>
</dbReference>
<evidence type="ECO:0000313" key="3">
    <source>
        <dbReference type="Proteomes" id="UP000245962"/>
    </source>
</evidence>
<proteinExistence type="predicted"/>
<dbReference type="OrthoDB" id="709028at2"/>
<name>A0A2U0HYK7_9FLAO</name>
<organism evidence="2 3">
    <name type="scientific">Marixanthomonas spongiae</name>
    <dbReference type="NCBI Taxonomy" id="2174845"/>
    <lineage>
        <taxon>Bacteria</taxon>
        <taxon>Pseudomonadati</taxon>
        <taxon>Bacteroidota</taxon>
        <taxon>Flavobacteriia</taxon>
        <taxon>Flavobacteriales</taxon>
        <taxon>Flavobacteriaceae</taxon>
        <taxon>Marixanthomonas</taxon>
    </lineage>
</organism>
<feature type="transmembrane region" description="Helical" evidence="1">
    <location>
        <begin position="79"/>
        <end position="101"/>
    </location>
</feature>
<keyword evidence="1" id="KW-1133">Transmembrane helix</keyword>
<comment type="caution">
    <text evidence="2">The sequence shown here is derived from an EMBL/GenBank/DDBJ whole genome shotgun (WGS) entry which is preliminary data.</text>
</comment>
<dbReference type="EMBL" id="QEHR01000007">
    <property type="protein sequence ID" value="PVW13953.1"/>
    <property type="molecule type" value="Genomic_DNA"/>
</dbReference>
<gene>
    <name evidence="2" type="ORF">DDV96_12475</name>
</gene>
<keyword evidence="3" id="KW-1185">Reference proteome</keyword>
<protein>
    <submittedName>
        <fullName evidence="2">Uncharacterized protein</fullName>
    </submittedName>
</protein>
<reference evidence="2 3" key="1">
    <citation type="submission" date="2018-04" db="EMBL/GenBank/DDBJ databases">
        <title>Marixanthomonas spongiae HN-E44 sp. nov., isolated from a marine sponge.</title>
        <authorList>
            <person name="Luo L."/>
            <person name="Zhuang L."/>
        </authorList>
    </citation>
    <scope>NUCLEOTIDE SEQUENCE [LARGE SCALE GENOMIC DNA]</scope>
    <source>
        <strain evidence="2 3">HN-E44</strain>
    </source>
</reference>
<keyword evidence="1" id="KW-0472">Membrane</keyword>
<feature type="transmembrane region" description="Helical" evidence="1">
    <location>
        <begin position="175"/>
        <end position="201"/>
    </location>
</feature>
<feature type="transmembrane region" description="Helical" evidence="1">
    <location>
        <begin position="40"/>
        <end position="59"/>
    </location>
</feature>
<dbReference type="Proteomes" id="UP000245962">
    <property type="component" value="Unassembled WGS sequence"/>
</dbReference>
<keyword evidence="1" id="KW-0812">Transmembrane</keyword>
<sequence length="221" mass="26054">MDELELLKKDWQSREQELPKLSYSDIYQMLLKKSSSIVKWIFYISIAEIIFWTLLAVVIPNVSENFKISNRINDAMGLHNILIVLNIINYLVFGAFIYLFYKNHRSVKVTDSVKQLMKNILKTRKTVKYFVIYNVGATTLIMLAINIYYYINQEQLYALMVQNFDGYSAISQEGFASVFFLAQFIFGLLFIGLILLFYRIVYGILLRRLKKNYKELKKIEV</sequence>
<feature type="transmembrane region" description="Helical" evidence="1">
    <location>
        <begin position="127"/>
        <end position="151"/>
    </location>
</feature>